<dbReference type="GO" id="GO:0008962">
    <property type="term" value="F:phosphatidylglycerophosphatase activity"/>
    <property type="evidence" value="ECO:0007669"/>
    <property type="project" value="InterPro"/>
</dbReference>
<dbReference type="NCBIfam" id="TIGR01668">
    <property type="entry name" value="YqeG_hyp_ppase"/>
    <property type="match status" value="1"/>
</dbReference>
<keyword evidence="1" id="KW-0378">Hydrolase</keyword>
<keyword evidence="2" id="KW-1185">Reference proteome</keyword>
<sequence length="182" mass="20713">MLKYFWPDLYLEKVTVLDEELLKKYNLKGIILDLDNTISPWGEKTIPRDVVKWVKKLQEFGIKFCLVSNNSNERVREVAVFLGIPYVARAIKPRRRAFLQGVELMGLKPSEVAVIGDQLLTDIIGAKRAGLMAILVTPMASREFIGTKINRFVESFLLKRLLQKGLKRYGPQGGLNGHADKR</sequence>
<dbReference type="CDD" id="cd16416">
    <property type="entry name" value="HAD_BsYqeG-like"/>
    <property type="match status" value="1"/>
</dbReference>
<dbReference type="Proteomes" id="UP000187338">
    <property type="component" value="Unassembled WGS sequence"/>
</dbReference>
<evidence type="ECO:0000313" key="2">
    <source>
        <dbReference type="Proteomes" id="UP000187338"/>
    </source>
</evidence>
<evidence type="ECO:0000313" key="1">
    <source>
        <dbReference type="EMBL" id="GAV24382.1"/>
    </source>
</evidence>
<organism evidence="1 2">
    <name type="scientific">Carboxydothermus islandicus</name>
    <dbReference type="NCBI Taxonomy" id="661089"/>
    <lineage>
        <taxon>Bacteria</taxon>
        <taxon>Bacillati</taxon>
        <taxon>Bacillota</taxon>
        <taxon>Clostridia</taxon>
        <taxon>Thermoanaerobacterales</taxon>
        <taxon>Thermoanaerobacteraceae</taxon>
        <taxon>Carboxydothermus</taxon>
    </lineage>
</organism>
<dbReference type="PANTHER" id="PTHR19288:SF25">
    <property type="entry name" value="PHOSPHATIDYLGLYCEROPHOSPHATASE GEP4, MITOCHONDRIAL"/>
    <property type="match status" value="1"/>
</dbReference>
<dbReference type="GO" id="GO:0005737">
    <property type="term" value="C:cytoplasm"/>
    <property type="evidence" value="ECO:0007669"/>
    <property type="project" value="TreeGrafter"/>
</dbReference>
<dbReference type="InterPro" id="IPR023214">
    <property type="entry name" value="HAD_sf"/>
</dbReference>
<dbReference type="SUPFAM" id="SSF56784">
    <property type="entry name" value="HAD-like"/>
    <property type="match status" value="1"/>
</dbReference>
<protein>
    <submittedName>
        <fullName evidence="1">HAD superfamily hydrolase</fullName>
    </submittedName>
</protein>
<dbReference type="RefSeq" id="WP_075864586.1">
    <property type="nucleotide sequence ID" value="NZ_BDJL01000007.1"/>
</dbReference>
<gene>
    <name evidence="1" type="ORF">ciss_03150</name>
</gene>
<dbReference type="Pfam" id="PF00702">
    <property type="entry name" value="Hydrolase"/>
    <property type="match status" value="1"/>
</dbReference>
<accession>A0A1L8CZM4</accession>
<proteinExistence type="predicted"/>
<dbReference type="AlphaFoldDB" id="A0A1L8CZM4"/>
<comment type="caution">
    <text evidence="1">The sequence shown here is derived from an EMBL/GenBank/DDBJ whole genome shotgun (WGS) entry which is preliminary data.</text>
</comment>
<dbReference type="InterPro" id="IPR036412">
    <property type="entry name" value="HAD-like_sf"/>
</dbReference>
<dbReference type="OrthoDB" id="9787572at2"/>
<name>A0A1L8CZM4_9THEO</name>
<dbReference type="Gene3D" id="3.40.50.1000">
    <property type="entry name" value="HAD superfamily/HAD-like"/>
    <property type="match status" value="1"/>
</dbReference>
<dbReference type="InterPro" id="IPR006549">
    <property type="entry name" value="HAD-SF_hydro_IIIA"/>
</dbReference>
<dbReference type="InterPro" id="IPR010021">
    <property type="entry name" value="PGPP1/Gep4"/>
</dbReference>
<dbReference type="EMBL" id="BDJL01000007">
    <property type="protein sequence ID" value="GAV24382.1"/>
    <property type="molecule type" value="Genomic_DNA"/>
</dbReference>
<dbReference type="NCBIfam" id="TIGR01662">
    <property type="entry name" value="HAD-SF-IIIA"/>
    <property type="match status" value="1"/>
</dbReference>
<dbReference type="PANTHER" id="PTHR19288">
    <property type="entry name" value="4-NITROPHENYLPHOSPHATASE-RELATED"/>
    <property type="match status" value="1"/>
</dbReference>
<reference evidence="2" key="1">
    <citation type="submission" date="2016-12" db="EMBL/GenBank/DDBJ databases">
        <title>Draft Genome Sequences od Carboxydothermus pertinax and islandicus, Hydrogenogenic Carboxydotrophic Bacteria.</title>
        <authorList>
            <person name="Fukuyama Y."/>
            <person name="Ohmae K."/>
            <person name="Yoneda Y."/>
            <person name="Yoshida T."/>
            <person name="Sako Y."/>
        </authorList>
    </citation>
    <scope>NUCLEOTIDE SEQUENCE [LARGE SCALE GENOMIC DNA]</scope>
    <source>
        <strain evidence="2">SET</strain>
    </source>
</reference>
<dbReference type="STRING" id="661089.ciss_03150"/>